<feature type="chain" id="PRO_5042176979" evidence="1">
    <location>
        <begin position="25"/>
        <end position="81"/>
    </location>
</feature>
<keyword evidence="3" id="KW-1185">Reference proteome</keyword>
<dbReference type="AlphaFoldDB" id="A0AAD9K3M3"/>
<accession>A0AAD9K3M3</accession>
<dbReference type="Proteomes" id="UP001209878">
    <property type="component" value="Unassembled WGS sequence"/>
</dbReference>
<evidence type="ECO:0000313" key="2">
    <source>
        <dbReference type="EMBL" id="KAK2163941.1"/>
    </source>
</evidence>
<organism evidence="2 3">
    <name type="scientific">Ridgeia piscesae</name>
    <name type="common">Tubeworm</name>
    <dbReference type="NCBI Taxonomy" id="27915"/>
    <lineage>
        <taxon>Eukaryota</taxon>
        <taxon>Metazoa</taxon>
        <taxon>Spiralia</taxon>
        <taxon>Lophotrochozoa</taxon>
        <taxon>Annelida</taxon>
        <taxon>Polychaeta</taxon>
        <taxon>Sedentaria</taxon>
        <taxon>Canalipalpata</taxon>
        <taxon>Sabellida</taxon>
        <taxon>Siboglinidae</taxon>
        <taxon>Ridgeia</taxon>
    </lineage>
</organism>
<comment type="caution">
    <text evidence="2">The sequence shown here is derived from an EMBL/GenBank/DDBJ whole genome shotgun (WGS) entry which is preliminary data.</text>
</comment>
<keyword evidence="1" id="KW-0732">Signal</keyword>
<evidence type="ECO:0000256" key="1">
    <source>
        <dbReference type="SAM" id="SignalP"/>
    </source>
</evidence>
<name>A0AAD9K3M3_RIDPI</name>
<dbReference type="EMBL" id="JAODUO010001440">
    <property type="protein sequence ID" value="KAK2163941.1"/>
    <property type="molecule type" value="Genomic_DNA"/>
</dbReference>
<reference evidence="2" key="1">
    <citation type="journal article" date="2023" name="Mol. Biol. Evol.">
        <title>Third-Generation Sequencing Reveals the Adaptive Role of the Epigenome in Three Deep-Sea Polychaetes.</title>
        <authorList>
            <person name="Perez M."/>
            <person name="Aroh O."/>
            <person name="Sun Y."/>
            <person name="Lan Y."/>
            <person name="Juniper S.K."/>
            <person name="Young C.R."/>
            <person name="Angers B."/>
            <person name="Qian P.Y."/>
        </authorList>
    </citation>
    <scope>NUCLEOTIDE SEQUENCE</scope>
    <source>
        <strain evidence="2">R07B-5</strain>
    </source>
</reference>
<protein>
    <submittedName>
        <fullName evidence="2">Uncharacterized protein</fullName>
    </submittedName>
</protein>
<sequence>MARVVVVIATALLTIFLLSDTSVAATTRATIRLVNNGYEGLLVAIAETVPADQSSKVITRIKKTIGSVMTLHKFTLNNKTP</sequence>
<gene>
    <name evidence="2" type="ORF">NP493_1441g00005</name>
</gene>
<evidence type="ECO:0000313" key="3">
    <source>
        <dbReference type="Proteomes" id="UP001209878"/>
    </source>
</evidence>
<proteinExistence type="predicted"/>
<feature type="signal peptide" evidence="1">
    <location>
        <begin position="1"/>
        <end position="24"/>
    </location>
</feature>